<dbReference type="InterPro" id="IPR036236">
    <property type="entry name" value="Znf_C2H2_sf"/>
</dbReference>
<evidence type="ECO:0000313" key="12">
    <source>
        <dbReference type="RefSeq" id="XP_058977521.1"/>
    </source>
</evidence>
<evidence type="ECO:0000256" key="4">
    <source>
        <dbReference type="ARBA" id="ARBA00022737"/>
    </source>
</evidence>
<dbReference type="InterPro" id="IPR051095">
    <property type="entry name" value="Dros_DevTransReg"/>
</dbReference>
<dbReference type="CDD" id="cd18315">
    <property type="entry name" value="BTB_POZ_BAB-like"/>
    <property type="match status" value="1"/>
</dbReference>
<dbReference type="GO" id="GO:0008270">
    <property type="term" value="F:zinc ion binding"/>
    <property type="evidence" value="ECO:0007669"/>
    <property type="project" value="UniProtKB-KW"/>
</dbReference>
<dbReference type="InterPro" id="IPR013087">
    <property type="entry name" value="Znf_C2H2_type"/>
</dbReference>
<dbReference type="PROSITE" id="PS50157">
    <property type="entry name" value="ZINC_FINGER_C2H2_2"/>
    <property type="match status" value="2"/>
</dbReference>
<organism evidence="10">
    <name type="scientific">Musca domestica</name>
    <name type="common">House fly</name>
    <dbReference type="NCBI Taxonomy" id="7370"/>
    <lineage>
        <taxon>Eukaryota</taxon>
        <taxon>Metazoa</taxon>
        <taxon>Ecdysozoa</taxon>
        <taxon>Arthropoda</taxon>
        <taxon>Hexapoda</taxon>
        <taxon>Insecta</taxon>
        <taxon>Pterygota</taxon>
        <taxon>Neoptera</taxon>
        <taxon>Endopterygota</taxon>
        <taxon>Diptera</taxon>
        <taxon>Brachycera</taxon>
        <taxon>Muscomorpha</taxon>
        <taxon>Muscoidea</taxon>
        <taxon>Muscidae</taxon>
        <taxon>Musca</taxon>
    </lineage>
</organism>
<dbReference type="STRING" id="7370.A0A1I8M828"/>
<evidence type="ECO:0000256" key="5">
    <source>
        <dbReference type="ARBA" id="ARBA00023242"/>
    </source>
</evidence>
<dbReference type="RefSeq" id="XP_058977521.1">
    <property type="nucleotide sequence ID" value="XM_059121538.1"/>
</dbReference>
<evidence type="ECO:0000256" key="7">
    <source>
        <dbReference type="SAM" id="MobiDB-lite"/>
    </source>
</evidence>
<feature type="compositionally biased region" description="Basic residues" evidence="7">
    <location>
        <begin position="424"/>
        <end position="437"/>
    </location>
</feature>
<dbReference type="InterPro" id="IPR011333">
    <property type="entry name" value="SKP1/BTB/POZ_sf"/>
</dbReference>
<dbReference type="RefSeq" id="XP_058977525.1">
    <property type="nucleotide sequence ID" value="XM_059121542.1"/>
</dbReference>
<sequence>MDETQHFCLRWNNYQSSITSAFENLRDDEDFVDVTLACEGRSIKAHRVVLSACSPYFRDLLKSTPCKHPVILLQDVNFNDLHSLVEFIYHGEVNVHQKSLQSFLKTAEVLRVSGLTQQQAEETHSQLAQIQNLANSGVRTPLNPLHTSMSEDSPLYQRNAVSPPPPLPPTQMPFFKRIGMLRREHNNSTSSAEDPTNTLKRMRGPDNGLPPSNTNSPDIVHPRSTSPQLTPTDFSTMKHNNNNSPPPKDEKRNGSSTNATGNGGSGSNSSANGNGITAGEKGESLTPSPLTRRAEDVKSEPMELVCSNNNDEHSNDSNGENEQLRVGSVDCGKGSISSVNDEEIENTMPPHPPSAPFLISPAESKLFPSAPFTFPMGNLDPAAFASLNSQMPSAADIAASPQGGSTNLLGGVIVPGVNANASSNHHHSSHALHHEHHLHQANERSAADEASEAGERHTREQKSEASQQSSSFPTTPSPHHHHLHHHQQQLQQSSQSAQSPPPHSHAHSPFALQQHPLSMLPSHHLHPHHELSTSAHHHHHHHLNRAPSPFDHHHLLQHRRSSLSPSPTGRSSNSSSAAGILASSRASELAGGSRLLLPLPLNACHRCDVCGKLLSTKLTLKRHKEQQHLQPLNNAVCNLCHKVFRTLNSLNNHKSIYHRRQKHHSYFHHASVGGPVGGPSAAGSRLHQSLSSLSAAAAANSSANNRSNDNAVAAAAAAAAAAAELLLSPIVGAAAVAGNNSGQTMQLSSHQQQSSPNIVKPCMDYL</sequence>
<evidence type="ECO:0000256" key="1">
    <source>
        <dbReference type="ARBA" id="ARBA00004123"/>
    </source>
</evidence>
<dbReference type="EnsemblMetazoa" id="MDOA002202-RD">
    <property type="protein sequence ID" value="MDOA002202-PD"/>
    <property type="gene ID" value="MDOA002202"/>
</dbReference>
<evidence type="ECO:0000259" key="8">
    <source>
        <dbReference type="PROSITE" id="PS50097"/>
    </source>
</evidence>
<dbReference type="PANTHER" id="PTHR23110">
    <property type="entry name" value="BTB DOMAIN TRANSCRIPTION FACTOR"/>
    <property type="match status" value="1"/>
</dbReference>
<dbReference type="GO" id="GO:0006357">
    <property type="term" value="P:regulation of transcription by RNA polymerase II"/>
    <property type="evidence" value="ECO:0007669"/>
    <property type="project" value="TreeGrafter"/>
</dbReference>
<dbReference type="Gene3D" id="3.30.710.10">
    <property type="entry name" value="Potassium Channel Kv1.1, Chain A"/>
    <property type="match status" value="1"/>
</dbReference>
<feature type="compositionally biased region" description="Basic residues" evidence="7">
    <location>
        <begin position="535"/>
        <end position="544"/>
    </location>
</feature>
<dbReference type="OrthoDB" id="10261408at2759"/>
<feature type="compositionally biased region" description="Basic and acidic residues" evidence="7">
    <location>
        <begin position="292"/>
        <end position="301"/>
    </location>
</feature>
<feature type="compositionally biased region" description="Polar residues" evidence="7">
    <location>
        <begin position="187"/>
        <end position="199"/>
    </location>
</feature>
<evidence type="ECO:0000313" key="14">
    <source>
        <dbReference type="RefSeq" id="XP_058977523.1"/>
    </source>
</evidence>
<dbReference type="VEuPathDB" id="VectorBase:MDOMA2_004870"/>
<dbReference type="EnsemblMetazoa" id="MDOA002202-RC">
    <property type="protein sequence ID" value="MDOA002202-PC"/>
    <property type="gene ID" value="MDOA002202"/>
</dbReference>
<accession>A0A1I8M828</accession>
<dbReference type="GO" id="GO:0048813">
    <property type="term" value="P:dendrite morphogenesis"/>
    <property type="evidence" value="ECO:0007669"/>
    <property type="project" value="UniProtKB-ARBA"/>
</dbReference>
<feature type="compositionally biased region" description="Polar residues" evidence="7">
    <location>
        <begin position="210"/>
        <end position="243"/>
    </location>
</feature>
<evidence type="ECO:0000313" key="16">
    <source>
        <dbReference type="RefSeq" id="XP_058977525.1"/>
    </source>
</evidence>
<proteinExistence type="predicted"/>
<feature type="domain" description="BTB" evidence="8">
    <location>
        <begin position="32"/>
        <end position="97"/>
    </location>
</feature>
<dbReference type="InterPro" id="IPR000210">
    <property type="entry name" value="BTB/POZ_dom"/>
</dbReference>
<dbReference type="SMART" id="SM00355">
    <property type="entry name" value="ZnF_C2H2"/>
    <property type="match status" value="2"/>
</dbReference>
<feature type="compositionally biased region" description="Basic residues" evidence="7">
    <location>
        <begin position="478"/>
        <end position="487"/>
    </location>
</feature>
<dbReference type="GO" id="GO:0030707">
    <property type="term" value="P:follicle cell of egg chamber development"/>
    <property type="evidence" value="ECO:0007669"/>
    <property type="project" value="UniProtKB-ARBA"/>
</dbReference>
<evidence type="ECO:0000256" key="2">
    <source>
        <dbReference type="ARBA" id="ARBA00022473"/>
    </source>
</evidence>
<keyword evidence="6" id="KW-0863">Zinc-finger</keyword>
<feature type="compositionally biased region" description="Low complexity" evidence="7">
    <location>
        <begin position="267"/>
        <end position="279"/>
    </location>
</feature>
<dbReference type="RefSeq" id="XP_058977524.1">
    <property type="nucleotide sequence ID" value="XM_059121541.1"/>
</dbReference>
<feature type="compositionally biased region" description="Low complexity" evidence="7">
    <location>
        <begin position="488"/>
        <end position="498"/>
    </location>
</feature>
<dbReference type="Gene3D" id="3.30.160.60">
    <property type="entry name" value="Classic Zinc Finger"/>
    <property type="match status" value="1"/>
</dbReference>
<dbReference type="PROSITE" id="PS50097">
    <property type="entry name" value="BTB"/>
    <property type="match status" value="1"/>
</dbReference>
<keyword evidence="2" id="KW-0217">Developmental protein</keyword>
<dbReference type="SUPFAM" id="SSF54695">
    <property type="entry name" value="POZ domain"/>
    <property type="match status" value="1"/>
</dbReference>
<dbReference type="PROSITE" id="PS00028">
    <property type="entry name" value="ZINC_FINGER_C2H2_1"/>
    <property type="match status" value="2"/>
</dbReference>
<feature type="compositionally biased region" description="Low complexity" evidence="7">
    <location>
        <begin position="562"/>
        <end position="579"/>
    </location>
</feature>
<gene>
    <name evidence="10" type="primary">101892525</name>
    <name evidence="12 13 14 15 16 17" type="synonym">LOC101892866</name>
</gene>
<dbReference type="RefSeq" id="XP_058977522.1">
    <property type="nucleotide sequence ID" value="XM_059121539.1"/>
</dbReference>
<dbReference type="RefSeq" id="XP_058977523.1">
    <property type="nucleotide sequence ID" value="XM_059121540.1"/>
</dbReference>
<feature type="compositionally biased region" description="Low complexity" evidence="7">
    <location>
        <begin position="507"/>
        <end position="522"/>
    </location>
</feature>
<evidence type="ECO:0000313" key="11">
    <source>
        <dbReference type="Proteomes" id="UP001652621"/>
    </source>
</evidence>
<dbReference type="PANTHER" id="PTHR23110:SF99">
    <property type="entry name" value="BROAD-COMPLEX CORE PROTEIN ISOFORM 6"/>
    <property type="match status" value="1"/>
</dbReference>
<reference evidence="12 13" key="2">
    <citation type="submission" date="2025-05" db="UniProtKB">
        <authorList>
            <consortium name="RefSeq"/>
        </authorList>
    </citation>
    <scope>IDENTIFICATION</scope>
    <source>
        <strain evidence="12 13">Aabys</strain>
        <tissue evidence="12 13">Whole body</tissue>
    </source>
</reference>
<evidence type="ECO:0000313" key="13">
    <source>
        <dbReference type="RefSeq" id="XP_058977522.1"/>
    </source>
</evidence>
<dbReference type="SMART" id="SM00225">
    <property type="entry name" value="BTB"/>
    <property type="match status" value="1"/>
</dbReference>
<dbReference type="RefSeq" id="XP_058977526.1">
    <property type="nucleotide sequence ID" value="XM_059121543.1"/>
</dbReference>
<dbReference type="AlphaFoldDB" id="A0A1I8M828"/>
<feature type="region of interest" description="Disordered" evidence="7">
    <location>
        <begin position="138"/>
        <end position="330"/>
    </location>
</feature>
<feature type="compositionally biased region" description="Pro residues" evidence="7">
    <location>
        <begin position="162"/>
        <end position="171"/>
    </location>
</feature>
<feature type="compositionally biased region" description="Low complexity" evidence="7">
    <location>
        <begin position="464"/>
        <end position="474"/>
    </location>
</feature>
<dbReference type="Pfam" id="PF13912">
    <property type="entry name" value="zf-C2H2_6"/>
    <property type="match status" value="1"/>
</dbReference>
<reference evidence="10" key="1">
    <citation type="submission" date="2020-05" db="UniProtKB">
        <authorList>
            <consortium name="EnsemblMetazoa"/>
        </authorList>
    </citation>
    <scope>IDENTIFICATION</scope>
    <source>
        <strain evidence="10">Aabys</strain>
    </source>
</reference>
<dbReference type="Proteomes" id="UP001652621">
    <property type="component" value="Unplaced"/>
</dbReference>
<dbReference type="GO" id="GO:0005634">
    <property type="term" value="C:nucleus"/>
    <property type="evidence" value="ECO:0007669"/>
    <property type="project" value="UniProtKB-SubCell"/>
</dbReference>
<feature type="domain" description="C2H2-type" evidence="9">
    <location>
        <begin position="605"/>
        <end position="628"/>
    </location>
</feature>
<dbReference type="SUPFAM" id="SSF57667">
    <property type="entry name" value="beta-beta-alpha zinc fingers"/>
    <property type="match status" value="1"/>
</dbReference>
<evidence type="ECO:0000256" key="6">
    <source>
        <dbReference type="PROSITE-ProRule" id="PRU00042"/>
    </source>
</evidence>
<evidence type="ECO:0000256" key="3">
    <source>
        <dbReference type="ARBA" id="ARBA00022723"/>
    </source>
</evidence>
<feature type="domain" description="C2H2-type" evidence="9">
    <location>
        <begin position="635"/>
        <end position="663"/>
    </location>
</feature>
<evidence type="ECO:0000259" key="9">
    <source>
        <dbReference type="PROSITE" id="PS50157"/>
    </source>
</evidence>
<keyword evidence="4" id="KW-0677">Repeat</keyword>
<protein>
    <submittedName>
        <fullName evidence="12 13">Broad-complex core protein isoform X1</fullName>
    </submittedName>
</protein>
<comment type="subcellular location">
    <subcellularLocation>
        <location evidence="1">Nucleus</location>
    </subcellularLocation>
</comment>
<dbReference type="Pfam" id="PF00651">
    <property type="entry name" value="BTB"/>
    <property type="match status" value="1"/>
</dbReference>
<dbReference type="GO" id="GO:0007423">
    <property type="term" value="P:sensory organ development"/>
    <property type="evidence" value="ECO:0007669"/>
    <property type="project" value="UniProtKB-ARBA"/>
</dbReference>
<keyword evidence="6" id="KW-0862">Zinc</keyword>
<feature type="compositionally biased region" description="Basic and acidic residues" evidence="7">
    <location>
        <begin position="438"/>
        <end position="463"/>
    </location>
</feature>
<dbReference type="EnsemblMetazoa" id="MDOA002202-RB">
    <property type="protein sequence ID" value="MDOA002202-PB"/>
    <property type="gene ID" value="MDOA002202"/>
</dbReference>
<keyword evidence="5" id="KW-0539">Nucleus</keyword>
<evidence type="ECO:0000313" key="10">
    <source>
        <dbReference type="EnsemblMetazoa" id="MDOA002202-PE"/>
    </source>
</evidence>
<dbReference type="VEuPathDB" id="VectorBase:MDOA002202"/>
<dbReference type="FunFam" id="3.30.710.10:FF:000118">
    <property type="entry name" value="Abrupt, isoform B"/>
    <property type="match status" value="1"/>
</dbReference>
<dbReference type="GO" id="GO:0061061">
    <property type="term" value="P:muscle structure development"/>
    <property type="evidence" value="ECO:0007669"/>
    <property type="project" value="UniProtKB-ARBA"/>
</dbReference>
<name>A0A1I8M828_MUSDO</name>
<keyword evidence="11" id="KW-1185">Reference proteome</keyword>
<evidence type="ECO:0000313" key="17">
    <source>
        <dbReference type="RefSeq" id="XP_058977526.1"/>
    </source>
</evidence>
<keyword evidence="3" id="KW-0479">Metal-binding</keyword>
<feature type="region of interest" description="Disordered" evidence="7">
    <location>
        <begin position="419"/>
        <end position="579"/>
    </location>
</feature>
<dbReference type="EnsemblMetazoa" id="MDOA002202-RE">
    <property type="protein sequence ID" value="MDOA002202-PE"/>
    <property type="gene ID" value="MDOA002202"/>
</dbReference>
<evidence type="ECO:0000313" key="15">
    <source>
        <dbReference type="RefSeq" id="XP_058977524.1"/>
    </source>
</evidence>